<name>A0A1H0KL26_9HYPH</name>
<reference evidence="3 4" key="1">
    <citation type="submission" date="2016-10" db="EMBL/GenBank/DDBJ databases">
        <authorList>
            <person name="de Groot N.N."/>
        </authorList>
    </citation>
    <scope>NUCLEOTIDE SEQUENCE [LARGE SCALE GENOMIC DNA]</scope>
    <source>
        <strain evidence="4">L7-484,KACC 16230,DSM 25025</strain>
    </source>
</reference>
<feature type="chain" id="PRO_5011569601" description="DUF305 domain-containing protein" evidence="1">
    <location>
        <begin position="25"/>
        <end position="138"/>
    </location>
</feature>
<dbReference type="PANTHER" id="PTHR36933:SF1">
    <property type="entry name" value="SLL0788 PROTEIN"/>
    <property type="match status" value="1"/>
</dbReference>
<dbReference type="EMBL" id="FNIT01000008">
    <property type="protein sequence ID" value="SDO56639.1"/>
    <property type="molecule type" value="Genomic_DNA"/>
</dbReference>
<evidence type="ECO:0000259" key="2">
    <source>
        <dbReference type="Pfam" id="PF03713"/>
    </source>
</evidence>
<dbReference type="Proteomes" id="UP000198793">
    <property type="component" value="Unassembled WGS sequence"/>
</dbReference>
<proteinExistence type="predicted"/>
<dbReference type="AlphaFoldDB" id="A0A1H0KL26"/>
<evidence type="ECO:0000256" key="1">
    <source>
        <dbReference type="SAM" id="SignalP"/>
    </source>
</evidence>
<gene>
    <name evidence="3" type="ORF">SAMN05192530_10832</name>
</gene>
<dbReference type="RefSeq" id="WP_210184184.1">
    <property type="nucleotide sequence ID" value="NZ_FNIT01000008.1"/>
</dbReference>
<feature type="domain" description="DUF305" evidence="2">
    <location>
        <begin position="50"/>
        <end position="132"/>
    </location>
</feature>
<dbReference type="Gene3D" id="1.20.1260.10">
    <property type="match status" value="1"/>
</dbReference>
<protein>
    <recommendedName>
        <fullName evidence="2">DUF305 domain-containing protein</fullName>
    </recommendedName>
</protein>
<evidence type="ECO:0000313" key="3">
    <source>
        <dbReference type="EMBL" id="SDO56639.1"/>
    </source>
</evidence>
<dbReference type="Pfam" id="PF03713">
    <property type="entry name" value="DUF305"/>
    <property type="match status" value="1"/>
</dbReference>
<keyword evidence="4" id="KW-1185">Reference proteome</keyword>
<evidence type="ECO:0000313" key="4">
    <source>
        <dbReference type="Proteomes" id="UP000198793"/>
    </source>
</evidence>
<organism evidence="3 4">
    <name type="scientific">Aureimonas jatrophae</name>
    <dbReference type="NCBI Taxonomy" id="1166073"/>
    <lineage>
        <taxon>Bacteria</taxon>
        <taxon>Pseudomonadati</taxon>
        <taxon>Pseudomonadota</taxon>
        <taxon>Alphaproteobacteria</taxon>
        <taxon>Hyphomicrobiales</taxon>
        <taxon>Aurantimonadaceae</taxon>
        <taxon>Aureimonas</taxon>
    </lineage>
</organism>
<dbReference type="InterPro" id="IPR005183">
    <property type="entry name" value="DUF305_CopM-like"/>
</dbReference>
<sequence>MFDRSIPAAMLCAALLFVTPPARAQDHSGHAMPAEPGAAAAAHAGHAAMSPGSPSAAYMDAMRGMDEAMAAMPMTGQAGVDYARMMIPHHRSAVEMARAYLASGERDPVLVKLSQEIVASQEREIALLEGWLREHAPQ</sequence>
<dbReference type="STRING" id="1166073.SAMN05192530_10832"/>
<feature type="signal peptide" evidence="1">
    <location>
        <begin position="1"/>
        <end position="24"/>
    </location>
</feature>
<dbReference type="InterPro" id="IPR012347">
    <property type="entry name" value="Ferritin-like"/>
</dbReference>
<accession>A0A1H0KL26</accession>
<keyword evidence="1" id="KW-0732">Signal</keyword>
<dbReference type="PANTHER" id="PTHR36933">
    <property type="entry name" value="SLL0788 PROTEIN"/>
    <property type="match status" value="1"/>
</dbReference>